<proteinExistence type="predicted"/>
<dbReference type="AlphaFoldDB" id="A0A0U5HA20"/>
<dbReference type="Proteomes" id="UP000066737">
    <property type="component" value="Plasmid pSTJ001"/>
</dbReference>
<evidence type="ECO:0000313" key="1">
    <source>
        <dbReference type="EMBL" id="CQH64174.1"/>
    </source>
</evidence>
<sequence>MDLGESLHHESDENQDLPQMQCDACESALQSPERHSLSFLLLDQLTAPLIGCDDHRQQFASICGYTTEASAELLDHRPAGGVSCPSCGLAAHTPQQPLVPVEGGAVAILACPEHQSEVISRFHTGLDTQYQLTAELDAAGPRDVL</sequence>
<dbReference type="EMBL" id="LN831303">
    <property type="protein sequence ID" value="CQH64174.1"/>
    <property type="molecule type" value="Genomic_DNA"/>
</dbReference>
<reference evidence="2" key="1">
    <citation type="journal article" date="2016" name="Environ. Microbiol.">
        <title>The complete genome of a viable archaeum isolated from 123-million-year-old rock salt.</title>
        <authorList>
            <person name="Jaakkola S.T."/>
            <person name="Pfeiffer F."/>
            <person name="Ravantti J.J."/>
            <person name="Guo Q."/>
            <person name="Liu Y."/>
            <person name="Chen X."/>
            <person name="Ma H."/>
            <person name="Yang C."/>
            <person name="Oksanen H.M."/>
            <person name="Bamford D.H."/>
        </authorList>
    </citation>
    <scope>NUCLEOTIDE SEQUENCE</scope>
    <source>
        <strain evidence="2">JI20-1</strain>
        <plasmid evidence="2">Plasmid pSTJ001</plasmid>
    </source>
</reference>
<protein>
    <submittedName>
        <fullName evidence="1">Uncharacterized protein</fullName>
    </submittedName>
</protein>
<geneLocation type="plasmid" evidence="2">
    <name>pSTJ001</name>
</geneLocation>
<name>A0A0U5HA20_9EURY</name>
<organism evidence="1 2">
    <name type="scientific">Halobacterium hubeiense</name>
    <dbReference type="NCBI Taxonomy" id="1407499"/>
    <lineage>
        <taxon>Archaea</taxon>
        <taxon>Methanobacteriati</taxon>
        <taxon>Methanobacteriota</taxon>
        <taxon>Stenosarchaea group</taxon>
        <taxon>Halobacteria</taxon>
        <taxon>Halobacteriales</taxon>
        <taxon>Halobacteriaceae</taxon>
        <taxon>Halobacterium</taxon>
    </lineage>
</organism>
<accession>A0A0U5HA20</accession>
<evidence type="ECO:0000313" key="2">
    <source>
        <dbReference type="Proteomes" id="UP000066737"/>
    </source>
</evidence>
<keyword evidence="2" id="KW-1185">Reference proteome</keyword>
<dbReference type="KEGG" id="hhb:Hhub_4303"/>
<gene>
    <name evidence="1" type="ORF">HHUB_4303</name>
</gene>